<organism evidence="3 4">
    <name type="scientific">Cinnamomum micranthum f. kanehirae</name>
    <dbReference type="NCBI Taxonomy" id="337451"/>
    <lineage>
        <taxon>Eukaryota</taxon>
        <taxon>Viridiplantae</taxon>
        <taxon>Streptophyta</taxon>
        <taxon>Embryophyta</taxon>
        <taxon>Tracheophyta</taxon>
        <taxon>Spermatophyta</taxon>
        <taxon>Magnoliopsida</taxon>
        <taxon>Magnoliidae</taxon>
        <taxon>Laurales</taxon>
        <taxon>Lauraceae</taxon>
        <taxon>Cinnamomum</taxon>
    </lineage>
</organism>
<protein>
    <recommendedName>
        <fullName evidence="2">SCP domain-containing protein</fullName>
    </recommendedName>
</protein>
<evidence type="ECO:0000256" key="1">
    <source>
        <dbReference type="SAM" id="SignalP"/>
    </source>
</evidence>
<dbReference type="OrthoDB" id="337038at2759"/>
<evidence type="ECO:0000313" key="4">
    <source>
        <dbReference type="Proteomes" id="UP000283530"/>
    </source>
</evidence>
<dbReference type="SMART" id="SM00198">
    <property type="entry name" value="SCP"/>
    <property type="match status" value="1"/>
</dbReference>
<keyword evidence="4" id="KW-1185">Reference proteome</keyword>
<gene>
    <name evidence="3" type="ORF">CKAN_02501000</name>
</gene>
<evidence type="ECO:0000313" key="3">
    <source>
        <dbReference type="EMBL" id="RWR95656.1"/>
    </source>
</evidence>
<accession>A0A3S3PQH4</accession>
<sequence>MESLAHLPPPNSNTLLACLVLAMLMSPALGSHHSLPERATAQIRWPKAPNEFLAAHNRARAAVHVGLLKWSQKLAKEASRLVSYQRDRRSCQFADLSSTKYGANQGGGGYNMSPRQAVNMWVKEGQFYNHAKNSCAPGHHCGVYTQVVWNTTSELGCAQARCVKGTTATSLTICFYFPPGNYQGESPY</sequence>
<dbReference type="PRINTS" id="PR00837">
    <property type="entry name" value="V5TPXLIKE"/>
</dbReference>
<dbReference type="CDD" id="cd05381">
    <property type="entry name" value="CAP_PR-1"/>
    <property type="match status" value="1"/>
</dbReference>
<proteinExistence type="predicted"/>
<dbReference type="InterPro" id="IPR001283">
    <property type="entry name" value="CRISP-related"/>
</dbReference>
<comment type="caution">
    <text evidence="3">The sequence shown here is derived from an EMBL/GenBank/DDBJ whole genome shotgun (WGS) entry which is preliminary data.</text>
</comment>
<dbReference type="PANTHER" id="PTHR10334">
    <property type="entry name" value="CYSTEINE-RICH SECRETORY PROTEIN-RELATED"/>
    <property type="match status" value="1"/>
</dbReference>
<reference evidence="3 4" key="1">
    <citation type="journal article" date="2019" name="Nat. Plants">
        <title>Stout camphor tree genome fills gaps in understanding of flowering plant genome evolution.</title>
        <authorList>
            <person name="Chaw S.M."/>
            <person name="Liu Y.C."/>
            <person name="Wu Y.W."/>
            <person name="Wang H.Y."/>
            <person name="Lin C.I."/>
            <person name="Wu C.S."/>
            <person name="Ke H.M."/>
            <person name="Chang L.Y."/>
            <person name="Hsu C.Y."/>
            <person name="Yang H.T."/>
            <person name="Sudianto E."/>
            <person name="Hsu M.H."/>
            <person name="Wu K.P."/>
            <person name="Wang L.N."/>
            <person name="Leebens-Mack J.H."/>
            <person name="Tsai I.J."/>
        </authorList>
    </citation>
    <scope>NUCLEOTIDE SEQUENCE [LARGE SCALE GENOMIC DNA]</scope>
    <source>
        <strain evidence="4">cv. Chaw 1501</strain>
        <tissue evidence="3">Young leaves</tissue>
    </source>
</reference>
<name>A0A3S3PQH4_9MAGN</name>
<dbReference type="InterPro" id="IPR014044">
    <property type="entry name" value="CAP_dom"/>
</dbReference>
<evidence type="ECO:0000259" key="2">
    <source>
        <dbReference type="SMART" id="SM00198"/>
    </source>
</evidence>
<feature type="domain" description="SCP" evidence="2">
    <location>
        <begin position="47"/>
        <end position="184"/>
    </location>
</feature>
<dbReference type="AlphaFoldDB" id="A0A3S3PQH4"/>
<dbReference type="SUPFAM" id="SSF55797">
    <property type="entry name" value="PR-1-like"/>
    <property type="match status" value="1"/>
</dbReference>
<dbReference type="STRING" id="337451.A0A3S3PQH4"/>
<dbReference type="Proteomes" id="UP000283530">
    <property type="component" value="Unassembled WGS sequence"/>
</dbReference>
<keyword evidence="1" id="KW-0732">Signal</keyword>
<dbReference type="InterPro" id="IPR035940">
    <property type="entry name" value="CAP_sf"/>
</dbReference>
<feature type="signal peptide" evidence="1">
    <location>
        <begin position="1"/>
        <end position="30"/>
    </location>
</feature>
<dbReference type="EMBL" id="QPKB01000011">
    <property type="protein sequence ID" value="RWR95656.1"/>
    <property type="molecule type" value="Genomic_DNA"/>
</dbReference>
<dbReference type="FunFam" id="3.40.33.10:FF:000004">
    <property type="entry name" value="CAP, cysteine-rich secretory protein, antigen 5"/>
    <property type="match status" value="1"/>
</dbReference>
<dbReference type="Pfam" id="PF00188">
    <property type="entry name" value="CAP"/>
    <property type="match status" value="1"/>
</dbReference>
<dbReference type="Gene3D" id="3.40.33.10">
    <property type="entry name" value="CAP"/>
    <property type="match status" value="1"/>
</dbReference>
<feature type="chain" id="PRO_5018674107" description="SCP domain-containing protein" evidence="1">
    <location>
        <begin position="31"/>
        <end position="188"/>
    </location>
</feature>